<organism evidence="1 2">
    <name type="scientific">Devosia nitrariae</name>
    <dbReference type="NCBI Taxonomy" id="2071872"/>
    <lineage>
        <taxon>Bacteria</taxon>
        <taxon>Pseudomonadati</taxon>
        <taxon>Pseudomonadota</taxon>
        <taxon>Alphaproteobacteria</taxon>
        <taxon>Hyphomicrobiales</taxon>
        <taxon>Devosiaceae</taxon>
        <taxon>Devosia</taxon>
    </lineage>
</organism>
<protein>
    <submittedName>
        <fullName evidence="1">Uncharacterized protein</fullName>
    </submittedName>
</protein>
<keyword evidence="2" id="KW-1185">Reference proteome</keyword>
<proteinExistence type="predicted"/>
<comment type="caution">
    <text evidence="1">The sequence shown here is derived from an EMBL/GenBank/DDBJ whole genome shotgun (WGS) entry which is preliminary data.</text>
</comment>
<accession>A0ABQ5VYM0</accession>
<reference evidence="2" key="1">
    <citation type="journal article" date="2019" name="Int. J. Syst. Evol. Microbiol.">
        <title>The Global Catalogue of Microorganisms (GCM) 10K type strain sequencing project: providing services to taxonomists for standard genome sequencing and annotation.</title>
        <authorList>
            <consortium name="The Broad Institute Genomics Platform"/>
            <consortium name="The Broad Institute Genome Sequencing Center for Infectious Disease"/>
            <person name="Wu L."/>
            <person name="Ma J."/>
        </authorList>
    </citation>
    <scope>NUCLEOTIDE SEQUENCE [LARGE SCALE GENOMIC DNA]</scope>
    <source>
        <strain evidence="2">NBRC 112416</strain>
    </source>
</reference>
<sequence>MTEPETVARPGAALRLHRDAPAWGGLACAAVGGLEFEDPDAAVDLLSQTIRKVKDEGFGGLIGPMDGDTWHSYRTITQSDGSLPFAMEPRSGRYDHAALVAVGFEPISNYLSARARLVDTIGAEPVRMEGVSVTAWDGTGAEQLIARLFAVSGQAFAGNHFFKPIGLEAFLDLYRPILPMLDPRHILFAHNGSGDLVGFLFGFPDRLGGEKPAAVLKTYASGLRGVGHVLADQYHRRALDMGYEEVIHALMHETNISSERSARHNARIFRRYALMGRRL</sequence>
<evidence type="ECO:0000313" key="1">
    <source>
        <dbReference type="EMBL" id="GLQ52873.1"/>
    </source>
</evidence>
<dbReference type="RefSeq" id="WP_284338343.1">
    <property type="nucleotide sequence ID" value="NZ_BSNS01000002.1"/>
</dbReference>
<dbReference type="Proteomes" id="UP001156691">
    <property type="component" value="Unassembled WGS sequence"/>
</dbReference>
<gene>
    <name evidence="1" type="ORF">GCM10010862_01310</name>
</gene>
<dbReference type="EMBL" id="BSNS01000002">
    <property type="protein sequence ID" value="GLQ52873.1"/>
    <property type="molecule type" value="Genomic_DNA"/>
</dbReference>
<name>A0ABQ5VYM0_9HYPH</name>
<evidence type="ECO:0000313" key="2">
    <source>
        <dbReference type="Proteomes" id="UP001156691"/>
    </source>
</evidence>